<comment type="caution">
    <text evidence="1">The sequence shown here is derived from an EMBL/GenBank/DDBJ whole genome shotgun (WGS) entry which is preliminary data.</text>
</comment>
<proteinExistence type="predicted"/>
<accession>X1UU53</accession>
<evidence type="ECO:0000313" key="1">
    <source>
        <dbReference type="EMBL" id="GAJ03426.1"/>
    </source>
</evidence>
<protein>
    <submittedName>
        <fullName evidence="1">Uncharacterized protein</fullName>
    </submittedName>
</protein>
<dbReference type="EMBL" id="BARW01031461">
    <property type="protein sequence ID" value="GAJ03426.1"/>
    <property type="molecule type" value="Genomic_DNA"/>
</dbReference>
<gene>
    <name evidence="1" type="ORF">S12H4_50038</name>
</gene>
<organism evidence="1">
    <name type="scientific">marine sediment metagenome</name>
    <dbReference type="NCBI Taxonomy" id="412755"/>
    <lineage>
        <taxon>unclassified sequences</taxon>
        <taxon>metagenomes</taxon>
        <taxon>ecological metagenomes</taxon>
    </lineage>
</organism>
<name>X1UU53_9ZZZZ</name>
<reference evidence="1" key="1">
    <citation type="journal article" date="2014" name="Front. Microbiol.">
        <title>High frequency of phylogenetically diverse reductive dehalogenase-homologous genes in deep subseafloor sedimentary metagenomes.</title>
        <authorList>
            <person name="Kawai M."/>
            <person name="Futagami T."/>
            <person name="Toyoda A."/>
            <person name="Takaki Y."/>
            <person name="Nishi S."/>
            <person name="Hori S."/>
            <person name="Arai W."/>
            <person name="Tsubouchi T."/>
            <person name="Morono Y."/>
            <person name="Uchiyama I."/>
            <person name="Ito T."/>
            <person name="Fujiyama A."/>
            <person name="Inagaki F."/>
            <person name="Takami H."/>
        </authorList>
    </citation>
    <scope>NUCLEOTIDE SEQUENCE</scope>
    <source>
        <strain evidence="1">Expedition CK06-06</strain>
    </source>
</reference>
<sequence>MVDYVDITTKQVETLRFARNTAGNYMANRQFDRAFECLLDIKRDLEVRKIHPKTFDNILEEVFAIGAELSGQSEMITIDFAAYIGKRLHAH</sequence>
<dbReference type="AlphaFoldDB" id="X1UU53"/>